<accession>H5SKG6</accession>
<name>H5SKG6_9BACT</name>
<keyword evidence="3 6" id="KW-0032">Aminotransferase</keyword>
<protein>
    <recommendedName>
        <fullName evidence="6">Aminotransferase</fullName>
        <ecNumber evidence="6">2.6.1.-</ecNumber>
    </recommendedName>
</protein>
<keyword evidence="5" id="KW-0663">Pyridoxal phosphate</keyword>
<dbReference type="Gene3D" id="3.90.1150.10">
    <property type="entry name" value="Aspartate Aminotransferase, domain 1"/>
    <property type="match status" value="1"/>
</dbReference>
<dbReference type="PANTHER" id="PTHR46383">
    <property type="entry name" value="ASPARTATE AMINOTRANSFERASE"/>
    <property type="match status" value="1"/>
</dbReference>
<reference evidence="8" key="2">
    <citation type="journal article" date="2012" name="PLoS ONE">
        <title>A Deeply Branching Thermophilic Bacterium with an Ancient Acetyl-CoA Pathway Dominates a Subsurface Ecosystem.</title>
        <authorList>
            <person name="Takami H."/>
            <person name="Noguchi H."/>
            <person name="Takaki Y."/>
            <person name="Uchiyama I."/>
            <person name="Toyoda A."/>
            <person name="Nishi S."/>
            <person name="Chee G.-J."/>
            <person name="Arai W."/>
            <person name="Nunoura T."/>
            <person name="Itoh T."/>
            <person name="Hattori M."/>
            <person name="Takai K."/>
        </authorList>
    </citation>
    <scope>NUCLEOTIDE SEQUENCE</scope>
</reference>
<comment type="similarity">
    <text evidence="2 6">Belongs to the class-I pyridoxal-phosphate-dependent aminotransferase family.</text>
</comment>
<dbReference type="CDD" id="cd00609">
    <property type="entry name" value="AAT_like"/>
    <property type="match status" value="1"/>
</dbReference>
<sequence length="400" mass="44659">MPSISWRARIVQASPIRKLKPFADQAKRAGKRVYHLNIGQPDIPTPTEYFEGIRQAAHGVLAYSPSQGLDEALDALSEYYRTFDIALNRNEMIITTGGSEAITFALLAVTDVGDQVLIPEPFYTNYNSYAQITGIQIVPIETDAENGFRLPDKKAIEAKITPKTKAILFCNPGNPTGVVYTRSELEMLAEIARAHNLYLIADEVYREFTYDGAQAISVLQLPDLEDRAILVDSISKRFSACGARIGVIASKNSAVMESALKFAQARLSPPTLEQYGLIYLLKSARYQSFVREMISEFARRRDVVYEALQKMPGVICAKPQGAFYVTAKLPIEDAEHFARWLLTDFSFENETVMLAPAAEFYATPGKGRDEVRIAYVLNSDALTRAMRVLHEGLMSYTKTR</sequence>
<dbReference type="EC" id="2.6.1.-" evidence="6"/>
<evidence type="ECO:0000259" key="7">
    <source>
        <dbReference type="Pfam" id="PF00155"/>
    </source>
</evidence>
<proteinExistence type="inferred from homology"/>
<dbReference type="AlphaFoldDB" id="H5SKG6"/>
<gene>
    <name evidence="8" type="ORF">HGMM_F41F10C30</name>
</gene>
<dbReference type="InterPro" id="IPR015421">
    <property type="entry name" value="PyrdxlP-dep_Trfase_major"/>
</dbReference>
<evidence type="ECO:0000256" key="4">
    <source>
        <dbReference type="ARBA" id="ARBA00022679"/>
    </source>
</evidence>
<evidence type="ECO:0000313" key="8">
    <source>
        <dbReference type="EMBL" id="BAL56652.1"/>
    </source>
</evidence>
<evidence type="ECO:0000256" key="3">
    <source>
        <dbReference type="ARBA" id="ARBA00022576"/>
    </source>
</evidence>
<dbReference type="InterPro" id="IPR004839">
    <property type="entry name" value="Aminotransferase_I/II_large"/>
</dbReference>
<dbReference type="InterPro" id="IPR050596">
    <property type="entry name" value="AspAT/PAT-like"/>
</dbReference>
<dbReference type="InterPro" id="IPR015422">
    <property type="entry name" value="PyrdxlP-dep_Trfase_small"/>
</dbReference>
<dbReference type="EMBL" id="AP011754">
    <property type="protein sequence ID" value="BAL56652.1"/>
    <property type="molecule type" value="Genomic_DNA"/>
</dbReference>
<evidence type="ECO:0000256" key="5">
    <source>
        <dbReference type="ARBA" id="ARBA00022898"/>
    </source>
</evidence>
<dbReference type="PROSITE" id="PS00105">
    <property type="entry name" value="AA_TRANSFER_CLASS_1"/>
    <property type="match status" value="1"/>
</dbReference>
<dbReference type="InterPro" id="IPR004838">
    <property type="entry name" value="NHTrfase_class1_PyrdxlP-BS"/>
</dbReference>
<comment type="cofactor">
    <cofactor evidence="1 6">
        <name>pyridoxal 5'-phosphate</name>
        <dbReference type="ChEBI" id="CHEBI:597326"/>
    </cofactor>
</comment>
<dbReference type="GO" id="GO:0008483">
    <property type="term" value="F:transaminase activity"/>
    <property type="evidence" value="ECO:0007669"/>
    <property type="project" value="UniProtKB-KW"/>
</dbReference>
<evidence type="ECO:0000256" key="6">
    <source>
        <dbReference type="RuleBase" id="RU000481"/>
    </source>
</evidence>
<organism evidence="8">
    <name type="scientific">uncultured Acetothermia bacterium</name>
    <dbReference type="NCBI Taxonomy" id="236499"/>
    <lineage>
        <taxon>Bacteria</taxon>
        <taxon>Candidatus Bipolaricaulota</taxon>
        <taxon>environmental samples</taxon>
    </lineage>
</organism>
<dbReference type="Pfam" id="PF00155">
    <property type="entry name" value="Aminotran_1_2"/>
    <property type="match status" value="1"/>
</dbReference>
<feature type="domain" description="Aminotransferase class I/classII large" evidence="7">
    <location>
        <begin position="33"/>
        <end position="387"/>
    </location>
</feature>
<dbReference type="PANTHER" id="PTHR46383:SF1">
    <property type="entry name" value="ASPARTATE AMINOTRANSFERASE"/>
    <property type="match status" value="1"/>
</dbReference>
<dbReference type="NCBIfam" id="NF005744">
    <property type="entry name" value="PRK07568.1"/>
    <property type="match status" value="1"/>
</dbReference>
<dbReference type="GO" id="GO:0030170">
    <property type="term" value="F:pyridoxal phosphate binding"/>
    <property type="evidence" value="ECO:0007669"/>
    <property type="project" value="InterPro"/>
</dbReference>
<keyword evidence="4 6" id="KW-0808">Transferase</keyword>
<evidence type="ECO:0000256" key="2">
    <source>
        <dbReference type="ARBA" id="ARBA00007441"/>
    </source>
</evidence>
<evidence type="ECO:0000256" key="1">
    <source>
        <dbReference type="ARBA" id="ARBA00001933"/>
    </source>
</evidence>
<reference evidence="8" key="1">
    <citation type="journal article" date="2005" name="Environ. Microbiol.">
        <title>Genetic and functional properties of uncultivated thermophilic crenarchaeotes from a subsurface gold mine as revealed by analysis of genome fragments.</title>
        <authorList>
            <person name="Nunoura T."/>
            <person name="Hirayama H."/>
            <person name="Takami H."/>
            <person name="Oida H."/>
            <person name="Nishi S."/>
            <person name="Shimamura S."/>
            <person name="Suzuki Y."/>
            <person name="Inagaki F."/>
            <person name="Takai K."/>
            <person name="Nealson K.H."/>
            <person name="Horikoshi K."/>
        </authorList>
    </citation>
    <scope>NUCLEOTIDE SEQUENCE</scope>
</reference>
<dbReference type="PRINTS" id="PR00753">
    <property type="entry name" value="ACCSYNTHASE"/>
</dbReference>
<dbReference type="SUPFAM" id="SSF53383">
    <property type="entry name" value="PLP-dependent transferases"/>
    <property type="match status" value="1"/>
</dbReference>
<dbReference type="Gene3D" id="3.40.640.10">
    <property type="entry name" value="Type I PLP-dependent aspartate aminotransferase-like (Major domain)"/>
    <property type="match status" value="1"/>
</dbReference>
<dbReference type="InterPro" id="IPR015424">
    <property type="entry name" value="PyrdxlP-dep_Trfase"/>
</dbReference>
<dbReference type="GO" id="GO:0006520">
    <property type="term" value="P:amino acid metabolic process"/>
    <property type="evidence" value="ECO:0007669"/>
    <property type="project" value="InterPro"/>
</dbReference>